<gene>
    <name evidence="1" type="ORF">KIN20_005624</name>
</gene>
<sequence>MNTNDRQVIYQNEKLVDSCVKGLSLLSRHTALFYGRNSHLIVDYPAVYQLSILKKSGNSRKRKSLRANSTPNGTFSIKLGTRIDELK</sequence>
<name>A0AAD5MJ09_PARTN</name>
<dbReference type="Proteomes" id="UP001196413">
    <property type="component" value="Unassembled WGS sequence"/>
</dbReference>
<dbReference type="EMBL" id="JAHQIW010000775">
    <property type="protein sequence ID" value="KAJ1349941.1"/>
    <property type="molecule type" value="Genomic_DNA"/>
</dbReference>
<comment type="caution">
    <text evidence="1">The sequence shown here is derived from an EMBL/GenBank/DDBJ whole genome shotgun (WGS) entry which is preliminary data.</text>
</comment>
<reference evidence="1" key="1">
    <citation type="submission" date="2021-06" db="EMBL/GenBank/DDBJ databases">
        <title>Parelaphostrongylus tenuis whole genome reference sequence.</title>
        <authorList>
            <person name="Garwood T.J."/>
            <person name="Larsen P.A."/>
            <person name="Fountain-Jones N.M."/>
            <person name="Garbe J.R."/>
            <person name="Macchietto M.G."/>
            <person name="Kania S.A."/>
            <person name="Gerhold R.W."/>
            <person name="Richards J.E."/>
            <person name="Wolf T.M."/>
        </authorList>
    </citation>
    <scope>NUCLEOTIDE SEQUENCE</scope>
    <source>
        <strain evidence="1">MNPRO001-30</strain>
        <tissue evidence="1">Meninges</tissue>
    </source>
</reference>
<organism evidence="1 2">
    <name type="scientific">Parelaphostrongylus tenuis</name>
    <name type="common">Meningeal worm</name>
    <dbReference type="NCBI Taxonomy" id="148309"/>
    <lineage>
        <taxon>Eukaryota</taxon>
        <taxon>Metazoa</taxon>
        <taxon>Ecdysozoa</taxon>
        <taxon>Nematoda</taxon>
        <taxon>Chromadorea</taxon>
        <taxon>Rhabditida</taxon>
        <taxon>Rhabditina</taxon>
        <taxon>Rhabditomorpha</taxon>
        <taxon>Strongyloidea</taxon>
        <taxon>Metastrongylidae</taxon>
        <taxon>Parelaphostrongylus</taxon>
    </lineage>
</organism>
<accession>A0AAD5MJ09</accession>
<evidence type="ECO:0000313" key="2">
    <source>
        <dbReference type="Proteomes" id="UP001196413"/>
    </source>
</evidence>
<proteinExistence type="predicted"/>
<dbReference type="AlphaFoldDB" id="A0AAD5MJ09"/>
<evidence type="ECO:0000313" key="1">
    <source>
        <dbReference type="EMBL" id="KAJ1349941.1"/>
    </source>
</evidence>
<protein>
    <submittedName>
        <fullName evidence="1">Uncharacterized protein</fullName>
    </submittedName>
</protein>
<keyword evidence="2" id="KW-1185">Reference proteome</keyword>